<dbReference type="SMART" id="SM00326">
    <property type="entry name" value="SH3"/>
    <property type="match status" value="1"/>
</dbReference>
<dbReference type="PRINTS" id="PR00452">
    <property type="entry name" value="SH3DOMAIN"/>
</dbReference>
<comment type="caution">
    <text evidence="5">The sequence shown here is derived from an EMBL/GenBank/DDBJ whole genome shotgun (WGS) entry which is preliminary data.</text>
</comment>
<dbReference type="SUPFAM" id="SSF50044">
    <property type="entry name" value="SH3-domain"/>
    <property type="match status" value="1"/>
</dbReference>
<evidence type="ECO:0000313" key="5">
    <source>
        <dbReference type="EMBL" id="KAL0074944.1"/>
    </source>
</evidence>
<accession>A0ABR3ALI6</accession>
<keyword evidence="1 2" id="KW-0728">SH3 domain</keyword>
<protein>
    <submittedName>
        <fullName evidence="5">SH3 domain-containing protein</fullName>
    </submittedName>
</protein>
<dbReference type="Gene3D" id="2.30.30.40">
    <property type="entry name" value="SH3 Domains"/>
    <property type="match status" value="1"/>
</dbReference>
<evidence type="ECO:0000256" key="1">
    <source>
        <dbReference type="ARBA" id="ARBA00022443"/>
    </source>
</evidence>
<feature type="domain" description="SH3" evidence="4">
    <location>
        <begin position="1"/>
        <end position="64"/>
    </location>
</feature>
<feature type="region of interest" description="Disordered" evidence="3">
    <location>
        <begin position="58"/>
        <end position="87"/>
    </location>
</feature>
<keyword evidence="6" id="KW-1185">Reference proteome</keyword>
<dbReference type="CDD" id="cd00174">
    <property type="entry name" value="SH3"/>
    <property type="match status" value="1"/>
</dbReference>
<dbReference type="PANTHER" id="PTHR45929:SF2">
    <property type="entry name" value="SIGNAL TRANSDUCING ADAPTER MOLECULE 1"/>
    <property type="match status" value="1"/>
</dbReference>
<dbReference type="PANTHER" id="PTHR45929">
    <property type="entry name" value="JAK PATHWAY SIGNAL TRANSDUCTION ADAPTOR MOLECULE"/>
    <property type="match status" value="1"/>
</dbReference>
<dbReference type="PROSITE" id="PS50002">
    <property type="entry name" value="SH3"/>
    <property type="match status" value="1"/>
</dbReference>
<evidence type="ECO:0000256" key="3">
    <source>
        <dbReference type="SAM" id="MobiDB-lite"/>
    </source>
</evidence>
<feature type="compositionally biased region" description="Polar residues" evidence="3">
    <location>
        <begin position="58"/>
        <end position="80"/>
    </location>
</feature>
<name>A0ABR3ALI6_PHYBL</name>
<dbReference type="EMBL" id="JBCLYO010000039">
    <property type="protein sequence ID" value="KAL0074944.1"/>
    <property type="molecule type" value="Genomic_DNA"/>
</dbReference>
<proteinExistence type="predicted"/>
<dbReference type="InterPro" id="IPR001452">
    <property type="entry name" value="SH3_domain"/>
</dbReference>
<dbReference type="Proteomes" id="UP001448207">
    <property type="component" value="Unassembled WGS sequence"/>
</dbReference>
<sequence>MALEIVYAIHDFEAENEDEITFLMGDPIVVIEKDEKYMDGWWQGRNIHGHVGLFPMNYTSIDHQPENNRTSQSSNYTSSPEPERYMGSYSLEDEIDHAISQIPPRIQ</sequence>
<dbReference type="Pfam" id="PF14604">
    <property type="entry name" value="SH3_9"/>
    <property type="match status" value="1"/>
</dbReference>
<dbReference type="InterPro" id="IPR036028">
    <property type="entry name" value="SH3-like_dom_sf"/>
</dbReference>
<gene>
    <name evidence="5" type="ORF">J3Q64DRAFT_1388514</name>
</gene>
<evidence type="ECO:0000256" key="2">
    <source>
        <dbReference type="PROSITE-ProRule" id="PRU00192"/>
    </source>
</evidence>
<dbReference type="InterPro" id="IPR050670">
    <property type="entry name" value="STAM"/>
</dbReference>
<evidence type="ECO:0000313" key="6">
    <source>
        <dbReference type="Proteomes" id="UP001448207"/>
    </source>
</evidence>
<organism evidence="5 6">
    <name type="scientific">Phycomyces blakesleeanus</name>
    <dbReference type="NCBI Taxonomy" id="4837"/>
    <lineage>
        <taxon>Eukaryota</taxon>
        <taxon>Fungi</taxon>
        <taxon>Fungi incertae sedis</taxon>
        <taxon>Mucoromycota</taxon>
        <taxon>Mucoromycotina</taxon>
        <taxon>Mucoromycetes</taxon>
        <taxon>Mucorales</taxon>
        <taxon>Phycomycetaceae</taxon>
        <taxon>Phycomyces</taxon>
    </lineage>
</organism>
<evidence type="ECO:0000259" key="4">
    <source>
        <dbReference type="PROSITE" id="PS50002"/>
    </source>
</evidence>
<reference evidence="5 6" key="1">
    <citation type="submission" date="2024-04" db="EMBL/GenBank/DDBJ databases">
        <title>Symmetric and asymmetric DNA N6-adenine methylation regulates different biological responses in Mucorales.</title>
        <authorList>
            <consortium name="Lawrence Berkeley National Laboratory"/>
            <person name="Lax C."/>
            <person name="Mondo S.J."/>
            <person name="Osorio-Concepcion M."/>
            <person name="Muszewska A."/>
            <person name="Corrochano-Luque M."/>
            <person name="Gutierrez G."/>
            <person name="Riley R."/>
            <person name="Lipzen A."/>
            <person name="Guo J."/>
            <person name="Hundley H."/>
            <person name="Amirebrahimi M."/>
            <person name="Ng V."/>
            <person name="Lorenzo-Gutierrez D."/>
            <person name="Binder U."/>
            <person name="Yang J."/>
            <person name="Song Y."/>
            <person name="Canovas D."/>
            <person name="Navarro E."/>
            <person name="Freitag M."/>
            <person name="Gabaldon T."/>
            <person name="Grigoriev I.V."/>
            <person name="Corrochano L.M."/>
            <person name="Nicolas F.E."/>
            <person name="Garre V."/>
        </authorList>
    </citation>
    <scope>NUCLEOTIDE SEQUENCE [LARGE SCALE GENOMIC DNA]</scope>
    <source>
        <strain evidence="5 6">L51</strain>
    </source>
</reference>